<gene>
    <name evidence="1" type="ORF">S01H4_30338</name>
</gene>
<dbReference type="AlphaFoldDB" id="X1AVY3"/>
<sequence length="268" mass="28521">MVIGNKVDNRNNLSDPSPMSGIYVRDVAGTDAVGKVSGNLVDGSNSIADPLYEFNVNSAGALVMVSDNVISDFSGVAQVVNVQITGGKAITKNYAAAGPAKGKLGYAPNTVTRRVLEKRPFGTLCSENIADEALQDLIYHQQDELQFSGVLLNRNNPGVEFIVSGTSALDITVTGGNYYCRGRRLSAAGDTVSLTDNVTNLVWLDPEGNYAAIDVTTDYSGDMQEAMAYVLGSATYVPDVDDDTHSTDNLDPPERGILLYLVETAVVR</sequence>
<proteinExistence type="predicted"/>
<name>X1AVY3_9ZZZZ</name>
<accession>X1AVY3</accession>
<dbReference type="EMBL" id="BART01015652">
    <property type="protein sequence ID" value="GAG87244.1"/>
    <property type="molecule type" value="Genomic_DNA"/>
</dbReference>
<evidence type="ECO:0000313" key="1">
    <source>
        <dbReference type="EMBL" id="GAG87244.1"/>
    </source>
</evidence>
<protein>
    <submittedName>
        <fullName evidence="1">Uncharacterized protein</fullName>
    </submittedName>
</protein>
<comment type="caution">
    <text evidence="1">The sequence shown here is derived from an EMBL/GenBank/DDBJ whole genome shotgun (WGS) entry which is preliminary data.</text>
</comment>
<organism evidence="1">
    <name type="scientific">marine sediment metagenome</name>
    <dbReference type="NCBI Taxonomy" id="412755"/>
    <lineage>
        <taxon>unclassified sequences</taxon>
        <taxon>metagenomes</taxon>
        <taxon>ecological metagenomes</taxon>
    </lineage>
</organism>
<reference evidence="1" key="1">
    <citation type="journal article" date="2014" name="Front. Microbiol.">
        <title>High frequency of phylogenetically diverse reductive dehalogenase-homologous genes in deep subseafloor sedimentary metagenomes.</title>
        <authorList>
            <person name="Kawai M."/>
            <person name="Futagami T."/>
            <person name="Toyoda A."/>
            <person name="Takaki Y."/>
            <person name="Nishi S."/>
            <person name="Hori S."/>
            <person name="Arai W."/>
            <person name="Tsubouchi T."/>
            <person name="Morono Y."/>
            <person name="Uchiyama I."/>
            <person name="Ito T."/>
            <person name="Fujiyama A."/>
            <person name="Inagaki F."/>
            <person name="Takami H."/>
        </authorList>
    </citation>
    <scope>NUCLEOTIDE SEQUENCE</scope>
    <source>
        <strain evidence="1">Expedition CK06-06</strain>
    </source>
</reference>